<dbReference type="SUPFAM" id="SSF55031">
    <property type="entry name" value="Bacterial exopeptidase dimerisation domain"/>
    <property type="match status" value="1"/>
</dbReference>
<name>A0A1K1KQP1_9LACO</name>
<dbReference type="Proteomes" id="UP000190935">
    <property type="component" value="Chromosome I"/>
</dbReference>
<keyword evidence="8" id="KW-0482">Metalloprotease</keyword>
<feature type="active site" evidence="10">
    <location>
        <position position="85"/>
    </location>
</feature>
<evidence type="ECO:0000313" key="14">
    <source>
        <dbReference type="Proteomes" id="UP000190935"/>
    </source>
</evidence>
<dbReference type="InterPro" id="IPR010161">
    <property type="entry name" value="Peptidase_M20B"/>
</dbReference>
<dbReference type="KEGG" id="laca:LAC1533_1787"/>
<dbReference type="RefSeq" id="WP_079579379.1">
    <property type="nucleotide sequence ID" value="NZ_LT630287.1"/>
</dbReference>
<dbReference type="GO" id="GO:0008270">
    <property type="term" value="F:zinc ion binding"/>
    <property type="evidence" value="ECO:0007669"/>
    <property type="project" value="InterPro"/>
</dbReference>
<evidence type="ECO:0000256" key="6">
    <source>
        <dbReference type="ARBA" id="ARBA00022801"/>
    </source>
</evidence>
<evidence type="ECO:0000259" key="12">
    <source>
        <dbReference type="Pfam" id="PF07687"/>
    </source>
</evidence>
<dbReference type="PIRSF" id="PIRSF037215">
    <property type="entry name" value="Peptidase_M20B"/>
    <property type="match status" value="1"/>
</dbReference>
<dbReference type="EMBL" id="LT630287">
    <property type="protein sequence ID" value="SFV41210.1"/>
    <property type="molecule type" value="Genomic_DNA"/>
</dbReference>
<dbReference type="GO" id="GO:0045148">
    <property type="term" value="F:tripeptide aminopeptidase activity"/>
    <property type="evidence" value="ECO:0007669"/>
    <property type="project" value="UniProtKB-UniRule"/>
</dbReference>
<dbReference type="GeneID" id="95349898"/>
<dbReference type="PROSITE" id="PS00758">
    <property type="entry name" value="ARGE_DAPE_CPG2_1"/>
    <property type="match status" value="1"/>
</dbReference>
<keyword evidence="7 11" id="KW-0862">Zinc</keyword>
<dbReference type="EC" id="3.4.11.4" evidence="9"/>
<protein>
    <recommendedName>
        <fullName evidence="9">Peptidase T</fullName>
        <ecNumber evidence="9">3.4.11.4</ecNumber>
    </recommendedName>
</protein>
<dbReference type="GO" id="GO:0006508">
    <property type="term" value="P:proteolysis"/>
    <property type="evidence" value="ECO:0007669"/>
    <property type="project" value="UniProtKB-UniRule"/>
</dbReference>
<comment type="cofactor">
    <cofactor evidence="11">
        <name>Zn(2+)</name>
        <dbReference type="ChEBI" id="CHEBI:29105"/>
    </cofactor>
    <text evidence="11">Binds 2 Zn(2+) ions per subunit.</text>
</comment>
<dbReference type="GO" id="GO:0008237">
    <property type="term" value="F:metallopeptidase activity"/>
    <property type="evidence" value="ECO:0007669"/>
    <property type="project" value="UniProtKB-KW"/>
</dbReference>
<dbReference type="GO" id="GO:0006518">
    <property type="term" value="P:peptide metabolic process"/>
    <property type="evidence" value="ECO:0007669"/>
    <property type="project" value="InterPro"/>
</dbReference>
<evidence type="ECO:0000256" key="5">
    <source>
        <dbReference type="ARBA" id="ARBA00022723"/>
    </source>
</evidence>
<sequence length="413" mass="45686">MVEIDTNYLEQQFIDSCRYNTRSDAQSQTIPSTPGQIDLAKRVVTDLKKLGLKAWYNEKNGYALGYVPGNCDKEISAVGFFAHLDTADYPADNVSPQGHPDYDGRDVILNEEKQIILRVAEFPELKDLAGQRLITTDGTTLLGADDKAGVAALLAAVQSLVTQPEIKHGPLYVAFGPDEEIGQGAKRFDETEFPVEFAYTLDNGQPGDLEYETFNAAAATVEIEGTAVHPGDAYHLMVNASSLAHELVAGLPLAEVPEKSRGRQGFIMVPRQESTPDHAHLELIIRDFDQQLFANKKQLLKDLAQQINDRYDQERVKIEIKEQYSNIGEEIKKNPAIVKLALKAYDTLGLKPNIVPFRGGTDGNFLTEKGIPTPNLFNAGHNFHGKYEYVTVEGMQTVAQTIIEISRTHANTK</sequence>
<feature type="binding site" evidence="11">
    <location>
        <position position="83"/>
    </location>
    <ligand>
        <name>Zn(2+)</name>
        <dbReference type="ChEBI" id="CHEBI:29105"/>
        <label>1</label>
    </ligand>
</feature>
<evidence type="ECO:0000256" key="10">
    <source>
        <dbReference type="PIRSR" id="PIRSR037215-1"/>
    </source>
</evidence>
<comment type="catalytic activity">
    <reaction evidence="1">
        <text>Release of the N-terminal residue from a tripeptide.</text>
        <dbReference type="EC" id="3.4.11.4"/>
    </reaction>
</comment>
<dbReference type="InterPro" id="IPR011650">
    <property type="entry name" value="Peptidase_M20_dimer"/>
</dbReference>
<dbReference type="NCBIfam" id="NF009920">
    <property type="entry name" value="PRK13381.1"/>
    <property type="match status" value="1"/>
</dbReference>
<evidence type="ECO:0000256" key="2">
    <source>
        <dbReference type="ARBA" id="ARBA00009692"/>
    </source>
</evidence>
<dbReference type="NCBIfam" id="TIGR01882">
    <property type="entry name" value="peptidase-T"/>
    <property type="match status" value="1"/>
</dbReference>
<organism evidence="13 14">
    <name type="scientific">Ligilactobacillus acidipiscis</name>
    <dbReference type="NCBI Taxonomy" id="89059"/>
    <lineage>
        <taxon>Bacteria</taxon>
        <taxon>Bacillati</taxon>
        <taxon>Bacillota</taxon>
        <taxon>Bacilli</taxon>
        <taxon>Lactobacillales</taxon>
        <taxon>Lactobacillaceae</taxon>
        <taxon>Ligilactobacillus</taxon>
    </lineage>
</organism>
<keyword evidence="3 13" id="KW-0031">Aminopeptidase</keyword>
<feature type="binding site" evidence="11">
    <location>
        <position position="145"/>
    </location>
    <ligand>
        <name>Zn(2+)</name>
        <dbReference type="ChEBI" id="CHEBI:29105"/>
        <label>1</label>
    </ligand>
</feature>
<dbReference type="SUPFAM" id="SSF53187">
    <property type="entry name" value="Zn-dependent exopeptidases"/>
    <property type="match status" value="1"/>
</dbReference>
<dbReference type="Gene3D" id="3.40.630.10">
    <property type="entry name" value="Zn peptidases"/>
    <property type="match status" value="1"/>
</dbReference>
<dbReference type="InterPro" id="IPR001261">
    <property type="entry name" value="ArgE/DapE_CS"/>
</dbReference>
<dbReference type="InterPro" id="IPR002933">
    <property type="entry name" value="Peptidase_M20"/>
</dbReference>
<evidence type="ECO:0000256" key="11">
    <source>
        <dbReference type="PIRSR" id="PIRSR037215-2"/>
    </source>
</evidence>
<feature type="binding site" evidence="11">
    <location>
        <position position="384"/>
    </location>
    <ligand>
        <name>Zn(2+)</name>
        <dbReference type="ChEBI" id="CHEBI:29105"/>
        <label>2</label>
    </ligand>
</feature>
<evidence type="ECO:0000256" key="4">
    <source>
        <dbReference type="ARBA" id="ARBA00022670"/>
    </source>
</evidence>
<keyword evidence="6 13" id="KW-0378">Hydrolase</keyword>
<evidence type="ECO:0000256" key="7">
    <source>
        <dbReference type="ARBA" id="ARBA00022833"/>
    </source>
</evidence>
<evidence type="ECO:0000256" key="8">
    <source>
        <dbReference type="ARBA" id="ARBA00023049"/>
    </source>
</evidence>
<dbReference type="Gene3D" id="3.30.70.360">
    <property type="match status" value="1"/>
</dbReference>
<gene>
    <name evidence="13" type="ORF">LAC1533_1787</name>
</gene>
<dbReference type="PANTHER" id="PTHR42994">
    <property type="entry name" value="PEPTIDASE T"/>
    <property type="match status" value="1"/>
</dbReference>
<keyword evidence="4" id="KW-0645">Protease</keyword>
<feature type="binding site" evidence="11">
    <location>
        <position position="202"/>
    </location>
    <ligand>
        <name>Zn(2+)</name>
        <dbReference type="ChEBI" id="CHEBI:29105"/>
        <label>1</label>
    </ligand>
</feature>
<proteinExistence type="inferred from homology"/>
<feature type="binding site" evidence="11">
    <location>
        <position position="180"/>
    </location>
    <ligand>
        <name>Zn(2+)</name>
        <dbReference type="ChEBI" id="CHEBI:29105"/>
        <label>2</label>
    </ligand>
</feature>
<dbReference type="AlphaFoldDB" id="A0A1K1KQP1"/>
<evidence type="ECO:0000313" key="13">
    <source>
        <dbReference type="EMBL" id="SFV41210.1"/>
    </source>
</evidence>
<feature type="binding site" evidence="11">
    <location>
        <position position="145"/>
    </location>
    <ligand>
        <name>Zn(2+)</name>
        <dbReference type="ChEBI" id="CHEBI:29105"/>
        <label>2</label>
    </ligand>
</feature>
<feature type="domain" description="Peptidase M20 dimerisation" evidence="12">
    <location>
        <begin position="211"/>
        <end position="312"/>
    </location>
</feature>
<comment type="similarity">
    <text evidence="2">Belongs to the peptidase M20B family.</text>
</comment>
<accession>A0A1K1KQP1</accession>
<dbReference type="GO" id="GO:0005829">
    <property type="term" value="C:cytosol"/>
    <property type="evidence" value="ECO:0007669"/>
    <property type="project" value="TreeGrafter"/>
</dbReference>
<evidence type="ECO:0000256" key="1">
    <source>
        <dbReference type="ARBA" id="ARBA00000870"/>
    </source>
</evidence>
<feature type="active site" description="Proton acceptor" evidence="10">
    <location>
        <position position="179"/>
    </location>
</feature>
<dbReference type="Pfam" id="PF07687">
    <property type="entry name" value="M20_dimer"/>
    <property type="match status" value="1"/>
</dbReference>
<dbReference type="Pfam" id="PF01546">
    <property type="entry name" value="Peptidase_M20"/>
    <property type="match status" value="1"/>
</dbReference>
<dbReference type="NCBIfam" id="NF003976">
    <property type="entry name" value="PRK05469.1"/>
    <property type="match status" value="1"/>
</dbReference>
<reference evidence="14" key="1">
    <citation type="submission" date="2016-11" db="EMBL/GenBank/DDBJ databases">
        <authorList>
            <person name="Papadimitriou K."/>
        </authorList>
    </citation>
    <scope>NUCLEOTIDE SEQUENCE [LARGE SCALE GENOMIC DNA]</scope>
    <source>
        <strain evidence="14">ACA-DC 1533</strain>
    </source>
</reference>
<dbReference type="PANTHER" id="PTHR42994:SF1">
    <property type="entry name" value="PEPTIDASE T"/>
    <property type="match status" value="1"/>
</dbReference>
<evidence type="ECO:0000256" key="9">
    <source>
        <dbReference type="NCBIfam" id="TIGR01882"/>
    </source>
</evidence>
<dbReference type="InterPro" id="IPR036264">
    <property type="entry name" value="Bact_exopeptidase_dim_dom"/>
</dbReference>
<dbReference type="PROSITE" id="PS00759">
    <property type="entry name" value="ARGE_DAPE_CPG2_2"/>
    <property type="match status" value="1"/>
</dbReference>
<keyword evidence="5 11" id="KW-0479">Metal-binding</keyword>
<evidence type="ECO:0000256" key="3">
    <source>
        <dbReference type="ARBA" id="ARBA00022438"/>
    </source>
</evidence>